<feature type="region of interest" description="Disordered" evidence="1">
    <location>
        <begin position="87"/>
        <end position="120"/>
    </location>
</feature>
<evidence type="ECO:0000313" key="2">
    <source>
        <dbReference type="EMBL" id="KAK2089985.1"/>
    </source>
</evidence>
<accession>A0ABQ9TZM2</accession>
<keyword evidence="3" id="KW-1185">Reference proteome</keyword>
<gene>
    <name evidence="2" type="ORF">P7K49_032651</name>
</gene>
<sequence length="183" mass="19466">MDIGKGGSLWSLHCPAIITLALHGCVHNEPHSTLAPHHQCLFVALRDHASSCGHAQEPVESLAVLCSFVDFPLLELPSAEPTLLGISGQISPGNAPALRPPPRSSRAQPGAPAPPTPAPRTCRVRTCHLSNWPHTQLSRPCLTRPVPTPCLPDPRAPLQSPSWELQPGPGGEQHLEDAPGGRR</sequence>
<comment type="caution">
    <text evidence="2">The sequence shown here is derived from an EMBL/GenBank/DDBJ whole genome shotgun (WGS) entry which is preliminary data.</text>
</comment>
<protein>
    <submittedName>
        <fullName evidence="2">Uncharacterized protein</fullName>
    </submittedName>
</protein>
<proteinExistence type="predicted"/>
<dbReference type="Proteomes" id="UP001266305">
    <property type="component" value="Unassembled WGS sequence"/>
</dbReference>
<dbReference type="EMBL" id="JASSZA010000018">
    <property type="protein sequence ID" value="KAK2089985.1"/>
    <property type="molecule type" value="Genomic_DNA"/>
</dbReference>
<feature type="compositionally biased region" description="Basic and acidic residues" evidence="1">
    <location>
        <begin position="173"/>
        <end position="183"/>
    </location>
</feature>
<organism evidence="2 3">
    <name type="scientific">Saguinus oedipus</name>
    <name type="common">Cotton-top tamarin</name>
    <name type="synonym">Oedipomidas oedipus</name>
    <dbReference type="NCBI Taxonomy" id="9490"/>
    <lineage>
        <taxon>Eukaryota</taxon>
        <taxon>Metazoa</taxon>
        <taxon>Chordata</taxon>
        <taxon>Craniata</taxon>
        <taxon>Vertebrata</taxon>
        <taxon>Euteleostomi</taxon>
        <taxon>Mammalia</taxon>
        <taxon>Eutheria</taxon>
        <taxon>Euarchontoglires</taxon>
        <taxon>Primates</taxon>
        <taxon>Haplorrhini</taxon>
        <taxon>Platyrrhini</taxon>
        <taxon>Cebidae</taxon>
        <taxon>Callitrichinae</taxon>
        <taxon>Saguinus</taxon>
    </lineage>
</organism>
<evidence type="ECO:0000256" key="1">
    <source>
        <dbReference type="SAM" id="MobiDB-lite"/>
    </source>
</evidence>
<feature type="region of interest" description="Disordered" evidence="1">
    <location>
        <begin position="143"/>
        <end position="183"/>
    </location>
</feature>
<feature type="compositionally biased region" description="Pro residues" evidence="1">
    <location>
        <begin position="146"/>
        <end position="155"/>
    </location>
</feature>
<name>A0ABQ9TZM2_SAGOE</name>
<reference evidence="2 3" key="1">
    <citation type="submission" date="2023-05" db="EMBL/GenBank/DDBJ databases">
        <title>B98-5 Cell Line De Novo Hybrid Assembly: An Optical Mapping Approach.</title>
        <authorList>
            <person name="Kananen K."/>
            <person name="Auerbach J.A."/>
            <person name="Kautto E."/>
            <person name="Blachly J.S."/>
        </authorList>
    </citation>
    <scope>NUCLEOTIDE SEQUENCE [LARGE SCALE GENOMIC DNA]</scope>
    <source>
        <strain evidence="2">B95-8</strain>
        <tissue evidence="2">Cell line</tissue>
    </source>
</reference>
<evidence type="ECO:0000313" key="3">
    <source>
        <dbReference type="Proteomes" id="UP001266305"/>
    </source>
</evidence>